<proteinExistence type="predicted"/>
<dbReference type="SUPFAM" id="SSF88946">
    <property type="entry name" value="Sigma2 domain of RNA polymerase sigma factors"/>
    <property type="match status" value="1"/>
</dbReference>
<sequence length="407" mass="45598">MDTRQVIEETARDAYSRLLSYLAVNWRDLQAVEDAIGDAFLAAVETWPKSGVPDKPEAWLVTAARRRLIDRARRTRISDRALPTLLAMSEDTQRLTTSNAAFPDERLRMMFLCTHPAIDPAMRTPLMLQTVLGIDAARIASAFIVKPSTMSQRLTRAKAKIRSDRLTFEMPDAEEIPERLDSVLEAIYAAYGSGWDEAAMPDSPRRKLTDEAIYLTKLLLPFAPREPEVYGLLALMLHCEARREARHDDEGNYVPLSEQQCTRWDQGLMLEAERYLHLASQAGGMGRYQLMAAVQSVHAQRLRTGRIEWEAIAQLYEGLVRLHPTLGALVGRAAAVAEAYGAESGIACLEAIPSAEVVSYQPYWALAGHLYKRTHREEDAHSAYSRAIGLSTDVAVRQYLSRQASEI</sequence>
<protein>
    <submittedName>
        <fullName evidence="3">RNA polymerase subunit sigma-70</fullName>
    </submittedName>
</protein>
<name>A0A841TC37_9BACL</name>
<feature type="domain" description="RNA polymerase sigma-70 region 2" evidence="1">
    <location>
        <begin position="13"/>
        <end position="76"/>
    </location>
</feature>
<reference evidence="3 4" key="1">
    <citation type="submission" date="2020-08" db="EMBL/GenBank/DDBJ databases">
        <title>Cohnella phylogeny.</title>
        <authorList>
            <person name="Dunlap C."/>
        </authorList>
    </citation>
    <scope>NUCLEOTIDE SEQUENCE [LARGE SCALE GENOMIC DNA]</scope>
    <source>
        <strain evidence="3 4">DSM 103658</strain>
    </source>
</reference>
<keyword evidence="4" id="KW-1185">Reference proteome</keyword>
<dbReference type="EMBL" id="JACJVN010000024">
    <property type="protein sequence ID" value="MBB6676938.1"/>
    <property type="molecule type" value="Genomic_DNA"/>
</dbReference>
<comment type="caution">
    <text evidence="3">The sequence shown here is derived from an EMBL/GenBank/DDBJ whole genome shotgun (WGS) entry which is preliminary data.</text>
</comment>
<evidence type="ECO:0000259" key="1">
    <source>
        <dbReference type="Pfam" id="PF04542"/>
    </source>
</evidence>
<gene>
    <name evidence="3" type="ORF">H4Q31_06285</name>
</gene>
<dbReference type="GO" id="GO:0006352">
    <property type="term" value="P:DNA-templated transcription initiation"/>
    <property type="evidence" value="ECO:0007669"/>
    <property type="project" value="InterPro"/>
</dbReference>
<evidence type="ECO:0000313" key="4">
    <source>
        <dbReference type="Proteomes" id="UP000574133"/>
    </source>
</evidence>
<dbReference type="InterPro" id="IPR013324">
    <property type="entry name" value="RNA_pol_sigma_r3/r4-like"/>
</dbReference>
<dbReference type="InterPro" id="IPR007627">
    <property type="entry name" value="RNA_pol_sigma70_r2"/>
</dbReference>
<accession>A0A841TC37</accession>
<dbReference type="RefSeq" id="WP_185178221.1">
    <property type="nucleotide sequence ID" value="NZ_CBCSEP010000008.1"/>
</dbReference>
<dbReference type="Pfam" id="PF04542">
    <property type="entry name" value="Sigma70_r2"/>
    <property type="match status" value="1"/>
</dbReference>
<evidence type="ECO:0000259" key="2">
    <source>
        <dbReference type="Pfam" id="PF20239"/>
    </source>
</evidence>
<feature type="domain" description="DUF6596" evidence="2">
    <location>
        <begin position="179"/>
        <end position="279"/>
    </location>
</feature>
<dbReference type="GO" id="GO:0003700">
    <property type="term" value="F:DNA-binding transcription factor activity"/>
    <property type="evidence" value="ECO:0007669"/>
    <property type="project" value="InterPro"/>
</dbReference>
<evidence type="ECO:0000313" key="3">
    <source>
        <dbReference type="EMBL" id="MBB6676938.1"/>
    </source>
</evidence>
<dbReference type="Proteomes" id="UP000574133">
    <property type="component" value="Unassembled WGS sequence"/>
</dbReference>
<dbReference type="InterPro" id="IPR046531">
    <property type="entry name" value="DUF6596"/>
</dbReference>
<dbReference type="InterPro" id="IPR013325">
    <property type="entry name" value="RNA_pol_sigma_r2"/>
</dbReference>
<dbReference type="PANTHER" id="PTHR47756:SF2">
    <property type="entry name" value="BLL6612 PROTEIN"/>
    <property type="match status" value="1"/>
</dbReference>
<dbReference type="AlphaFoldDB" id="A0A841TC37"/>
<dbReference type="Pfam" id="PF20239">
    <property type="entry name" value="DUF6596"/>
    <property type="match status" value="1"/>
</dbReference>
<dbReference type="PANTHER" id="PTHR47756">
    <property type="entry name" value="BLL6612 PROTEIN-RELATED"/>
    <property type="match status" value="1"/>
</dbReference>
<organism evidence="3 4">
    <name type="scientific">Cohnella lubricantis</name>
    <dbReference type="NCBI Taxonomy" id="2163172"/>
    <lineage>
        <taxon>Bacteria</taxon>
        <taxon>Bacillati</taxon>
        <taxon>Bacillota</taxon>
        <taxon>Bacilli</taxon>
        <taxon>Bacillales</taxon>
        <taxon>Paenibacillaceae</taxon>
        <taxon>Cohnella</taxon>
    </lineage>
</organism>
<dbReference type="Gene3D" id="1.10.1740.10">
    <property type="match status" value="1"/>
</dbReference>
<dbReference type="SUPFAM" id="SSF88659">
    <property type="entry name" value="Sigma3 and sigma4 domains of RNA polymerase sigma factors"/>
    <property type="match status" value="1"/>
</dbReference>